<accession>A0ABX1RTS2</accession>
<dbReference type="RefSeq" id="WP_169668817.1">
    <property type="nucleotide sequence ID" value="NZ_JABBHF010000001.1"/>
</dbReference>
<evidence type="ECO:0000313" key="2">
    <source>
        <dbReference type="Proteomes" id="UP000746690"/>
    </source>
</evidence>
<dbReference type="Proteomes" id="UP000746690">
    <property type="component" value="Unassembled WGS sequence"/>
</dbReference>
<protein>
    <recommendedName>
        <fullName evidence="3">Ankyrin repeat domain-containing protein</fullName>
    </recommendedName>
</protein>
<comment type="caution">
    <text evidence="1">The sequence shown here is derived from an EMBL/GenBank/DDBJ whole genome shotgun (WGS) entry which is preliminary data.</text>
</comment>
<proteinExistence type="predicted"/>
<sequence length="114" mass="12792">MASRFQLEEISQKLVEKGADINTINTVNTVSKLFQTPASYLVSHSTPNDKNLKWLDKLLNWGASPGLTAEIALDFAFSMPDNSEKNKLSPFLNILESHSGFVEGDNFKKWKKAF</sequence>
<evidence type="ECO:0000313" key="1">
    <source>
        <dbReference type="EMBL" id="NMH85899.1"/>
    </source>
</evidence>
<organism evidence="1 2">
    <name type="scientific">Flavivirga algicola</name>
    <dbReference type="NCBI Taxonomy" id="2729136"/>
    <lineage>
        <taxon>Bacteria</taxon>
        <taxon>Pseudomonadati</taxon>
        <taxon>Bacteroidota</taxon>
        <taxon>Flavobacteriia</taxon>
        <taxon>Flavobacteriales</taxon>
        <taxon>Flavobacteriaceae</taxon>
        <taxon>Flavivirga</taxon>
    </lineage>
</organism>
<gene>
    <name evidence="1" type="ORF">HHX25_00125</name>
</gene>
<dbReference type="EMBL" id="JABBHF010000001">
    <property type="protein sequence ID" value="NMH85899.1"/>
    <property type="molecule type" value="Genomic_DNA"/>
</dbReference>
<reference evidence="1 2" key="1">
    <citation type="submission" date="2020-04" db="EMBL/GenBank/DDBJ databases">
        <title>A Flavivirga sp. nov.</title>
        <authorList>
            <person name="Sun X."/>
        </authorList>
    </citation>
    <scope>NUCLEOTIDE SEQUENCE [LARGE SCALE GENOMIC DNA]</scope>
    <source>
        <strain evidence="1 2">Y03</strain>
    </source>
</reference>
<keyword evidence="2" id="KW-1185">Reference proteome</keyword>
<name>A0ABX1RTS2_9FLAO</name>
<evidence type="ECO:0008006" key="3">
    <source>
        <dbReference type="Google" id="ProtNLM"/>
    </source>
</evidence>